<feature type="region of interest" description="Disordered" evidence="1">
    <location>
        <begin position="1"/>
        <end position="24"/>
    </location>
</feature>
<reference evidence="3" key="1">
    <citation type="journal article" date="2017" name="Plant J.">
        <title>The pomegranate (Punica granatum L.) genome and the genomics of punicalagin biosynthesis.</title>
        <authorList>
            <person name="Qin G."/>
            <person name="Xu C."/>
            <person name="Ming R."/>
            <person name="Tang H."/>
            <person name="Guyot R."/>
            <person name="Kramer E.M."/>
            <person name="Hu Y."/>
            <person name="Yi X."/>
            <person name="Qi Y."/>
            <person name="Xu X."/>
            <person name="Gao Z."/>
            <person name="Pan H."/>
            <person name="Jian J."/>
            <person name="Tian Y."/>
            <person name="Yue Z."/>
            <person name="Xu Y."/>
        </authorList>
    </citation>
    <scope>NUCLEOTIDE SEQUENCE [LARGE SCALE GENOMIC DNA]</scope>
    <source>
        <strain evidence="3">cv. Dabenzi</strain>
    </source>
</reference>
<evidence type="ECO:0000256" key="1">
    <source>
        <dbReference type="SAM" id="MobiDB-lite"/>
    </source>
</evidence>
<accession>A0A218WRY7</accession>
<evidence type="ECO:0000313" key="2">
    <source>
        <dbReference type="EMBL" id="OWM75545.1"/>
    </source>
</evidence>
<gene>
    <name evidence="2" type="ORF">CDL15_Pgr021709</name>
</gene>
<name>A0A218WRY7_PUNGR</name>
<feature type="compositionally biased region" description="Basic and acidic residues" evidence="1">
    <location>
        <begin position="534"/>
        <end position="543"/>
    </location>
</feature>
<sequence length="550" mass="61207">MFVINPSNKKALGMSSDVPEGDGRKLSNIDENPDLDIHNSQSLPIGLIDSGKLVSIEESEWESQLEKQRQKLPCRIDLLGCEDCEELKIDGALPSDGPISARRDTPRELVAVLRPSSFGSSSVSTKLAQKFIIKENIEMTMEVKFISAVDKSQDDHVYSLRKTPSSHEGLHGLYVFAFGSKFPKSFRKVGVYGVGSCFPRSSIACYDSYENRVQFTSSQDITVKLIFDAYGNHVSEDTEVPLVLDGFYIEDEMGLKHKIKVDSNGFVDLSGILKVVAYYGKKEMDYLFLKEEILERIQSKDQSAASVVCKLLGNFSSEEHNIKFMDELAGILHFLEQILAKYLGEDQMLAVVCRSYDAAFSLKKYELNGEVDARFALYAKAAELGVSMNGQFLVVCLDDIMPYAGDFYGHNSERELKLPEPFLPTGEIPQGFIGYAVNMIDIETDSLGTRTGKGGGLRETLFYCLFGELQVNDTRENVKEARMSIKHGAVSVNGGILRENGLMSLGYWEPEICFPVVPKVRSGGSSGNSAENMRLFEEKKQELRSNPPLH</sequence>
<proteinExistence type="predicted"/>
<organism evidence="2 3">
    <name type="scientific">Punica granatum</name>
    <name type="common">Pomegranate</name>
    <dbReference type="NCBI Taxonomy" id="22663"/>
    <lineage>
        <taxon>Eukaryota</taxon>
        <taxon>Viridiplantae</taxon>
        <taxon>Streptophyta</taxon>
        <taxon>Embryophyta</taxon>
        <taxon>Tracheophyta</taxon>
        <taxon>Spermatophyta</taxon>
        <taxon>Magnoliopsida</taxon>
        <taxon>eudicotyledons</taxon>
        <taxon>Gunneridae</taxon>
        <taxon>Pentapetalae</taxon>
        <taxon>rosids</taxon>
        <taxon>malvids</taxon>
        <taxon>Myrtales</taxon>
        <taxon>Lythraceae</taxon>
        <taxon>Punica</taxon>
    </lineage>
</organism>
<protein>
    <submittedName>
        <fullName evidence="2">Uncharacterized protein</fullName>
    </submittedName>
</protein>
<dbReference type="PANTHER" id="PTHR33566:SF1">
    <property type="entry name" value="EN_SPM-LIKE TRANSPOSON-RELATED"/>
    <property type="match status" value="1"/>
</dbReference>
<evidence type="ECO:0000313" key="3">
    <source>
        <dbReference type="Proteomes" id="UP000197138"/>
    </source>
</evidence>
<dbReference type="AlphaFoldDB" id="A0A218WRY7"/>
<dbReference type="Proteomes" id="UP000197138">
    <property type="component" value="Unassembled WGS sequence"/>
</dbReference>
<comment type="caution">
    <text evidence="2">The sequence shown here is derived from an EMBL/GenBank/DDBJ whole genome shotgun (WGS) entry which is preliminary data.</text>
</comment>
<dbReference type="EMBL" id="MTKT01003240">
    <property type="protein sequence ID" value="OWM75545.1"/>
    <property type="molecule type" value="Genomic_DNA"/>
</dbReference>
<feature type="region of interest" description="Disordered" evidence="1">
    <location>
        <begin position="525"/>
        <end position="550"/>
    </location>
</feature>
<dbReference type="PANTHER" id="PTHR33566">
    <property type="entry name" value="EN/SPM-LIKE TRANSPOSON-RELATED"/>
    <property type="match status" value="1"/>
</dbReference>